<sequence>MDPNQQPYFPDSLNMLNDEFDISEPTHTQAGPSGFGVTPTSRPRKLTSDVWQCFNIVQMTLPNGTSCPRAKCRHYNPDTTSTEPRQVRYDVAARRHAC</sequence>
<gene>
    <name evidence="1" type="ORF">Ddye_012407</name>
</gene>
<dbReference type="EMBL" id="JANJYI010000004">
    <property type="protein sequence ID" value="KAK2652551.1"/>
    <property type="molecule type" value="Genomic_DNA"/>
</dbReference>
<dbReference type="AlphaFoldDB" id="A0AAD9X4I1"/>
<proteinExistence type="predicted"/>
<name>A0AAD9X4I1_9ROSI</name>
<keyword evidence="2" id="KW-1185">Reference proteome</keyword>
<organism evidence="1 2">
    <name type="scientific">Dipteronia dyeriana</name>
    <dbReference type="NCBI Taxonomy" id="168575"/>
    <lineage>
        <taxon>Eukaryota</taxon>
        <taxon>Viridiplantae</taxon>
        <taxon>Streptophyta</taxon>
        <taxon>Embryophyta</taxon>
        <taxon>Tracheophyta</taxon>
        <taxon>Spermatophyta</taxon>
        <taxon>Magnoliopsida</taxon>
        <taxon>eudicotyledons</taxon>
        <taxon>Gunneridae</taxon>
        <taxon>Pentapetalae</taxon>
        <taxon>rosids</taxon>
        <taxon>malvids</taxon>
        <taxon>Sapindales</taxon>
        <taxon>Sapindaceae</taxon>
        <taxon>Hippocastanoideae</taxon>
        <taxon>Acereae</taxon>
        <taxon>Dipteronia</taxon>
    </lineage>
</organism>
<dbReference type="Proteomes" id="UP001280121">
    <property type="component" value="Unassembled WGS sequence"/>
</dbReference>
<protein>
    <submittedName>
        <fullName evidence="1">Uncharacterized protein</fullName>
    </submittedName>
</protein>
<reference evidence="1" key="1">
    <citation type="journal article" date="2023" name="Plant J.">
        <title>Genome sequences and population genomics provide insights into the demographic history, inbreeding, and mutation load of two 'living fossil' tree species of Dipteronia.</title>
        <authorList>
            <person name="Feng Y."/>
            <person name="Comes H.P."/>
            <person name="Chen J."/>
            <person name="Zhu S."/>
            <person name="Lu R."/>
            <person name="Zhang X."/>
            <person name="Li P."/>
            <person name="Qiu J."/>
            <person name="Olsen K.M."/>
            <person name="Qiu Y."/>
        </authorList>
    </citation>
    <scope>NUCLEOTIDE SEQUENCE</scope>
    <source>
        <strain evidence="1">KIB01</strain>
    </source>
</reference>
<accession>A0AAD9X4I1</accession>
<evidence type="ECO:0000313" key="2">
    <source>
        <dbReference type="Proteomes" id="UP001280121"/>
    </source>
</evidence>
<comment type="caution">
    <text evidence="1">The sequence shown here is derived from an EMBL/GenBank/DDBJ whole genome shotgun (WGS) entry which is preliminary data.</text>
</comment>
<evidence type="ECO:0000313" key="1">
    <source>
        <dbReference type="EMBL" id="KAK2652551.1"/>
    </source>
</evidence>